<feature type="domain" description="Lipoyl-binding" evidence="1">
    <location>
        <begin position="56"/>
        <end position="114"/>
    </location>
</feature>
<name>A0ABP1FJK8_9FLAO</name>
<proteinExistence type="predicted"/>
<dbReference type="RefSeq" id="WP_348740347.1">
    <property type="nucleotide sequence ID" value="NZ_CAXJRC010000046.1"/>
</dbReference>
<evidence type="ECO:0000313" key="3">
    <source>
        <dbReference type="Proteomes" id="UP001497602"/>
    </source>
</evidence>
<dbReference type="InterPro" id="IPR011053">
    <property type="entry name" value="Single_hybrid_motif"/>
</dbReference>
<dbReference type="EMBL" id="CAXJRC010000046">
    <property type="protein sequence ID" value="CAL2108753.1"/>
    <property type="molecule type" value="Genomic_DNA"/>
</dbReference>
<dbReference type="Proteomes" id="UP001497602">
    <property type="component" value="Unassembled WGS sequence"/>
</dbReference>
<accession>A0ABP1FJK8</accession>
<dbReference type="Pfam" id="PF00364">
    <property type="entry name" value="Biotin_lipoyl"/>
    <property type="match status" value="1"/>
</dbReference>
<protein>
    <recommendedName>
        <fullName evidence="1">Lipoyl-binding domain-containing protein</fullName>
    </recommendedName>
</protein>
<evidence type="ECO:0000259" key="1">
    <source>
        <dbReference type="Pfam" id="PF00364"/>
    </source>
</evidence>
<sequence length="117" mass="13578">MINQLKILLGKDGFRKNKLLTKLKLFGLVNEKIKQLEVLNKDEEIDIRLPEEFEGSIIKKWNFKPGSIVDYNDILCVTENNQMIFEFESFHLGKITYINKTKLPLKGGELLLKIKGL</sequence>
<evidence type="ECO:0000313" key="2">
    <source>
        <dbReference type="EMBL" id="CAL2108753.1"/>
    </source>
</evidence>
<comment type="caution">
    <text evidence="2">The sequence shown here is derived from an EMBL/GenBank/DDBJ whole genome shotgun (WGS) entry which is preliminary data.</text>
</comment>
<dbReference type="Gene3D" id="2.40.50.100">
    <property type="match status" value="1"/>
</dbReference>
<dbReference type="InterPro" id="IPR000089">
    <property type="entry name" value="Biotin_lipoyl"/>
</dbReference>
<keyword evidence="3" id="KW-1185">Reference proteome</keyword>
<gene>
    <name evidence="2" type="ORF">T190115A13A_90099</name>
</gene>
<dbReference type="SUPFAM" id="SSF51230">
    <property type="entry name" value="Single hybrid motif"/>
    <property type="match status" value="1"/>
</dbReference>
<reference evidence="2 3" key="1">
    <citation type="submission" date="2024-05" db="EMBL/GenBank/DDBJ databases">
        <authorList>
            <person name="Duchaud E."/>
        </authorList>
    </citation>
    <scope>NUCLEOTIDE SEQUENCE [LARGE SCALE GENOMIC DNA]</scope>
    <source>
        <strain evidence="2">Ena-SAMPLE-TAB-13-05-2024-13:56:06:370-140305</strain>
    </source>
</reference>
<organism evidence="2 3">
    <name type="scientific">Tenacibaculum vairaonense</name>
    <dbReference type="NCBI Taxonomy" id="3137860"/>
    <lineage>
        <taxon>Bacteria</taxon>
        <taxon>Pseudomonadati</taxon>
        <taxon>Bacteroidota</taxon>
        <taxon>Flavobacteriia</taxon>
        <taxon>Flavobacteriales</taxon>
        <taxon>Flavobacteriaceae</taxon>
        <taxon>Tenacibaculum</taxon>
    </lineage>
</organism>